<feature type="transmembrane region" description="Helical" evidence="7">
    <location>
        <begin position="396"/>
        <end position="415"/>
    </location>
</feature>
<feature type="transmembrane region" description="Helical" evidence="7">
    <location>
        <begin position="24"/>
        <end position="48"/>
    </location>
</feature>
<name>A0A1G6C593_9HYPH</name>
<dbReference type="PANTHER" id="PTHR43549:SF2">
    <property type="entry name" value="MULTIDRUG RESISTANCE PROTEIN NORM-RELATED"/>
    <property type="match status" value="1"/>
</dbReference>
<proteinExistence type="predicted"/>
<comment type="subcellular location">
    <subcellularLocation>
        <location evidence="1">Cell inner membrane</location>
        <topology evidence="1">Multi-pass membrane protein</topology>
    </subcellularLocation>
</comment>
<accession>A0A1G6C593</accession>
<evidence type="ECO:0000256" key="7">
    <source>
        <dbReference type="SAM" id="Phobius"/>
    </source>
</evidence>
<evidence type="ECO:0000256" key="1">
    <source>
        <dbReference type="ARBA" id="ARBA00004429"/>
    </source>
</evidence>
<evidence type="ECO:0000256" key="2">
    <source>
        <dbReference type="ARBA" id="ARBA00022448"/>
    </source>
</evidence>
<protein>
    <submittedName>
        <fullName evidence="8">Putative efflux protein, MATE family</fullName>
    </submittedName>
</protein>
<dbReference type="PANTHER" id="PTHR43549">
    <property type="entry name" value="MULTIDRUG RESISTANCE PROTEIN YPNP-RELATED"/>
    <property type="match status" value="1"/>
</dbReference>
<feature type="transmembrane region" description="Helical" evidence="7">
    <location>
        <begin position="244"/>
        <end position="265"/>
    </location>
</feature>
<evidence type="ECO:0000313" key="8">
    <source>
        <dbReference type="EMBL" id="SDB28032.1"/>
    </source>
</evidence>
<evidence type="ECO:0000256" key="4">
    <source>
        <dbReference type="ARBA" id="ARBA00022692"/>
    </source>
</evidence>
<dbReference type="Pfam" id="PF01554">
    <property type="entry name" value="MatE"/>
    <property type="match status" value="2"/>
</dbReference>
<organism evidence="8 9">
    <name type="scientific">Bauldia litoralis</name>
    <dbReference type="NCBI Taxonomy" id="665467"/>
    <lineage>
        <taxon>Bacteria</taxon>
        <taxon>Pseudomonadati</taxon>
        <taxon>Pseudomonadota</taxon>
        <taxon>Alphaproteobacteria</taxon>
        <taxon>Hyphomicrobiales</taxon>
        <taxon>Kaistiaceae</taxon>
        <taxon>Bauldia</taxon>
    </lineage>
</organism>
<feature type="transmembrane region" description="Helical" evidence="7">
    <location>
        <begin position="68"/>
        <end position="90"/>
    </location>
</feature>
<dbReference type="InterPro" id="IPR052031">
    <property type="entry name" value="Membrane_Transporter-Flippase"/>
</dbReference>
<feature type="transmembrane region" description="Helical" evidence="7">
    <location>
        <begin position="143"/>
        <end position="164"/>
    </location>
</feature>
<keyword evidence="3" id="KW-1003">Cell membrane</keyword>
<dbReference type="STRING" id="665467.SAMN02982931_02075"/>
<dbReference type="PIRSF" id="PIRSF006603">
    <property type="entry name" value="DinF"/>
    <property type="match status" value="1"/>
</dbReference>
<evidence type="ECO:0000313" key="9">
    <source>
        <dbReference type="Proteomes" id="UP000199071"/>
    </source>
</evidence>
<feature type="transmembrane region" description="Helical" evidence="7">
    <location>
        <begin position="102"/>
        <end position="123"/>
    </location>
</feature>
<feature type="transmembrane region" description="Helical" evidence="7">
    <location>
        <begin position="176"/>
        <end position="196"/>
    </location>
</feature>
<reference evidence="8 9" key="1">
    <citation type="submission" date="2016-10" db="EMBL/GenBank/DDBJ databases">
        <authorList>
            <person name="de Groot N.N."/>
        </authorList>
    </citation>
    <scope>NUCLEOTIDE SEQUENCE [LARGE SCALE GENOMIC DNA]</scope>
    <source>
        <strain evidence="8 9">ATCC 35022</strain>
    </source>
</reference>
<dbReference type="GO" id="GO:0015297">
    <property type="term" value="F:antiporter activity"/>
    <property type="evidence" value="ECO:0007669"/>
    <property type="project" value="InterPro"/>
</dbReference>
<dbReference type="InterPro" id="IPR048279">
    <property type="entry name" value="MdtK-like"/>
</dbReference>
<dbReference type="RefSeq" id="WP_175478381.1">
    <property type="nucleotide sequence ID" value="NZ_FMXQ01000004.1"/>
</dbReference>
<keyword evidence="9" id="KW-1185">Reference proteome</keyword>
<keyword evidence="5 7" id="KW-1133">Transmembrane helix</keyword>
<feature type="transmembrane region" description="Helical" evidence="7">
    <location>
        <begin position="325"/>
        <end position="346"/>
    </location>
</feature>
<dbReference type="GO" id="GO:0005886">
    <property type="term" value="C:plasma membrane"/>
    <property type="evidence" value="ECO:0007669"/>
    <property type="project" value="UniProtKB-SubCell"/>
</dbReference>
<dbReference type="AlphaFoldDB" id="A0A1G6C593"/>
<feature type="transmembrane region" description="Helical" evidence="7">
    <location>
        <begin position="421"/>
        <end position="441"/>
    </location>
</feature>
<evidence type="ECO:0000256" key="3">
    <source>
        <dbReference type="ARBA" id="ARBA00022475"/>
    </source>
</evidence>
<feature type="transmembrane region" description="Helical" evidence="7">
    <location>
        <begin position="277"/>
        <end position="305"/>
    </location>
</feature>
<keyword evidence="4 7" id="KW-0812">Transmembrane</keyword>
<keyword evidence="6 7" id="KW-0472">Membrane</keyword>
<dbReference type="InterPro" id="IPR002528">
    <property type="entry name" value="MATE_fam"/>
</dbReference>
<dbReference type="Proteomes" id="UP000199071">
    <property type="component" value="Unassembled WGS sequence"/>
</dbReference>
<feature type="transmembrane region" description="Helical" evidence="7">
    <location>
        <begin position="366"/>
        <end position="384"/>
    </location>
</feature>
<gene>
    <name evidence="8" type="ORF">SAMN02982931_02075</name>
</gene>
<dbReference type="EMBL" id="FMXQ01000004">
    <property type="protein sequence ID" value="SDB28032.1"/>
    <property type="molecule type" value="Genomic_DNA"/>
</dbReference>
<sequence length="477" mass="49732">MSTPVAGASPQKARFVTGSTMRHVLVMAAAGSAGLVAIFVVDFLNLFYISLLDDTSLTAAVGYASALIYFYTSLTIGVMIASTALVARALGAEDRPYAREMAGSAIVWMIIVSGGATLATMPFVNEQLTLIGATGEAHSVAAVFMWIVLPTTPLLGLGMCFTGLLRAVGDARRSMYTTLAYGVVIMILDPLLILGLDLGVPGAAIASVIARVAMVGYALRILIVKHDLIARPTVAHVMRDFRPLARIGIPAILTNIATPVGNGYATAVIAPFGDQAIAGWTVISRLIPVAFGGLFALSGAVGPVLAQNFGAGAYDRVRSSLNNAVTISTIYVVAVCAILFAIQSWIVSGFRLTGDGASLFEDFSTYLALTFVFAGGLYVANAAFNNLGHAKLSTLFNWGRATVGTVPFVLLGAHFHGAQGALAGFFIGGIPFGIGALYVAYRVTGRLGDERPTRSFRNAMADWFGGTRARGDSAAGG</sequence>
<keyword evidence="2" id="KW-0813">Transport</keyword>
<dbReference type="GO" id="GO:0042910">
    <property type="term" value="F:xenobiotic transmembrane transporter activity"/>
    <property type="evidence" value="ECO:0007669"/>
    <property type="project" value="InterPro"/>
</dbReference>
<evidence type="ECO:0000256" key="6">
    <source>
        <dbReference type="ARBA" id="ARBA00023136"/>
    </source>
</evidence>
<evidence type="ECO:0000256" key="5">
    <source>
        <dbReference type="ARBA" id="ARBA00022989"/>
    </source>
</evidence>
<feature type="transmembrane region" description="Helical" evidence="7">
    <location>
        <begin position="202"/>
        <end position="223"/>
    </location>
</feature>